<dbReference type="EMBL" id="JASPKY010000141">
    <property type="protein sequence ID" value="KAK9730840.1"/>
    <property type="molecule type" value="Genomic_DNA"/>
</dbReference>
<gene>
    <name evidence="1" type="ORF">QE152_g14140</name>
</gene>
<proteinExistence type="predicted"/>
<organism evidence="1 2">
    <name type="scientific">Popillia japonica</name>
    <name type="common">Japanese beetle</name>
    <dbReference type="NCBI Taxonomy" id="7064"/>
    <lineage>
        <taxon>Eukaryota</taxon>
        <taxon>Metazoa</taxon>
        <taxon>Ecdysozoa</taxon>
        <taxon>Arthropoda</taxon>
        <taxon>Hexapoda</taxon>
        <taxon>Insecta</taxon>
        <taxon>Pterygota</taxon>
        <taxon>Neoptera</taxon>
        <taxon>Endopterygota</taxon>
        <taxon>Coleoptera</taxon>
        <taxon>Polyphaga</taxon>
        <taxon>Scarabaeiformia</taxon>
        <taxon>Scarabaeidae</taxon>
        <taxon>Rutelinae</taxon>
        <taxon>Popillia</taxon>
    </lineage>
</organism>
<comment type="caution">
    <text evidence="1">The sequence shown here is derived from an EMBL/GenBank/DDBJ whole genome shotgun (WGS) entry which is preliminary data.</text>
</comment>
<name>A0AAW1LAC5_POPJA</name>
<dbReference type="Proteomes" id="UP001458880">
    <property type="component" value="Unassembled WGS sequence"/>
</dbReference>
<sequence length="67" mass="7041">MTNGPSNTVLAIKMYLSGLLETSTPNSPQGRGISAVSLKCKVSGIISVVEQGQEFIISSTIDTYLGH</sequence>
<accession>A0AAW1LAC5</accession>
<protein>
    <submittedName>
        <fullName evidence="1">Uncharacterized protein</fullName>
    </submittedName>
</protein>
<dbReference type="AlphaFoldDB" id="A0AAW1LAC5"/>
<reference evidence="1 2" key="1">
    <citation type="journal article" date="2024" name="BMC Genomics">
        <title>De novo assembly and annotation of Popillia japonica's genome with initial clues to its potential as an invasive pest.</title>
        <authorList>
            <person name="Cucini C."/>
            <person name="Boschi S."/>
            <person name="Funari R."/>
            <person name="Cardaioli E."/>
            <person name="Iannotti N."/>
            <person name="Marturano G."/>
            <person name="Paoli F."/>
            <person name="Bruttini M."/>
            <person name="Carapelli A."/>
            <person name="Frati F."/>
            <person name="Nardi F."/>
        </authorList>
    </citation>
    <scope>NUCLEOTIDE SEQUENCE [LARGE SCALE GENOMIC DNA]</scope>
    <source>
        <strain evidence="1">DMR45628</strain>
    </source>
</reference>
<evidence type="ECO:0000313" key="1">
    <source>
        <dbReference type="EMBL" id="KAK9730840.1"/>
    </source>
</evidence>
<evidence type="ECO:0000313" key="2">
    <source>
        <dbReference type="Proteomes" id="UP001458880"/>
    </source>
</evidence>
<keyword evidence="2" id="KW-1185">Reference proteome</keyword>